<dbReference type="InterPro" id="IPR017938">
    <property type="entry name" value="Riboflavin_synthase-like_b-brl"/>
</dbReference>
<feature type="repeat" description="Lumazine-binding" evidence="2">
    <location>
        <begin position="1"/>
        <end position="101"/>
    </location>
</feature>
<dbReference type="Proteomes" id="UP000219338">
    <property type="component" value="Unassembled WGS sequence"/>
</dbReference>
<feature type="compositionally biased region" description="Acidic residues" evidence="3">
    <location>
        <begin position="600"/>
        <end position="615"/>
    </location>
</feature>
<name>A0A284RBK5_ARMOS</name>
<feature type="region of interest" description="Disordered" evidence="3">
    <location>
        <begin position="538"/>
        <end position="585"/>
    </location>
</feature>
<dbReference type="SUPFAM" id="SSF63380">
    <property type="entry name" value="Riboflavin synthase domain-like"/>
    <property type="match status" value="2"/>
</dbReference>
<dbReference type="PROSITE" id="PS51177">
    <property type="entry name" value="LUMAZINE_BIND"/>
    <property type="match status" value="2"/>
</dbReference>
<dbReference type="Pfam" id="PF00677">
    <property type="entry name" value="Lum_binding"/>
    <property type="match status" value="2"/>
</dbReference>
<protein>
    <recommendedName>
        <fullName evidence="4">Lumazine-binding domain-containing protein</fullName>
    </recommendedName>
</protein>
<feature type="repeat" description="Lumazine-binding" evidence="2">
    <location>
        <begin position="102"/>
        <end position="189"/>
    </location>
</feature>
<feature type="compositionally biased region" description="Low complexity" evidence="3">
    <location>
        <begin position="372"/>
        <end position="384"/>
    </location>
</feature>
<feature type="region of interest" description="Disordered" evidence="3">
    <location>
        <begin position="677"/>
        <end position="713"/>
    </location>
</feature>
<feature type="domain" description="Lumazine-binding" evidence="4">
    <location>
        <begin position="102"/>
        <end position="189"/>
    </location>
</feature>
<dbReference type="InterPro" id="IPR026017">
    <property type="entry name" value="Lumazine-bd_dom"/>
</dbReference>
<dbReference type="PANTHER" id="PTHR21098:SF0">
    <property type="entry name" value="RIBOFLAVIN SYNTHASE"/>
    <property type="match status" value="1"/>
</dbReference>
<dbReference type="GO" id="GO:0009231">
    <property type="term" value="P:riboflavin biosynthetic process"/>
    <property type="evidence" value="ECO:0007669"/>
    <property type="project" value="TreeGrafter"/>
</dbReference>
<evidence type="ECO:0000256" key="1">
    <source>
        <dbReference type="ARBA" id="ARBA00022737"/>
    </source>
</evidence>
<dbReference type="EMBL" id="FUEG01000006">
    <property type="protein sequence ID" value="SJL06130.1"/>
    <property type="molecule type" value="Genomic_DNA"/>
</dbReference>
<feature type="compositionally biased region" description="Polar residues" evidence="3">
    <location>
        <begin position="358"/>
        <end position="371"/>
    </location>
</feature>
<dbReference type="NCBIfam" id="NF006767">
    <property type="entry name" value="PRK09289.1"/>
    <property type="match status" value="1"/>
</dbReference>
<keyword evidence="1" id="KW-0677">Repeat</keyword>
<proteinExistence type="predicted"/>
<dbReference type="NCBIfam" id="TIGR00187">
    <property type="entry name" value="ribE"/>
    <property type="match status" value="1"/>
</dbReference>
<feature type="domain" description="Lumazine-binding" evidence="4">
    <location>
        <begin position="1"/>
        <end position="101"/>
    </location>
</feature>
<dbReference type="STRING" id="47428.A0A284RBK5"/>
<dbReference type="AlphaFoldDB" id="A0A284RBK5"/>
<feature type="compositionally biased region" description="Low complexity" evidence="3">
    <location>
        <begin position="551"/>
        <end position="566"/>
    </location>
</feature>
<dbReference type="OrthoDB" id="2555519at2759"/>
<accession>A0A284RBK5</accession>
<dbReference type="PANTHER" id="PTHR21098">
    <property type="entry name" value="RIBOFLAVIN SYNTHASE ALPHA CHAIN"/>
    <property type="match status" value="1"/>
</dbReference>
<feature type="compositionally biased region" description="Acidic residues" evidence="3">
    <location>
        <begin position="786"/>
        <end position="795"/>
    </location>
</feature>
<feature type="region of interest" description="Disordered" evidence="3">
    <location>
        <begin position="296"/>
        <end position="319"/>
    </location>
</feature>
<dbReference type="InterPro" id="IPR023366">
    <property type="entry name" value="ATP_synth_asu-like_sf"/>
</dbReference>
<feature type="region of interest" description="Disordered" evidence="3">
    <location>
        <begin position="733"/>
        <end position="816"/>
    </location>
</feature>
<feature type="region of interest" description="Disordered" evidence="3">
    <location>
        <begin position="600"/>
        <end position="627"/>
    </location>
</feature>
<dbReference type="GO" id="GO:0004746">
    <property type="term" value="F:riboflavin synthase activity"/>
    <property type="evidence" value="ECO:0007669"/>
    <property type="project" value="TreeGrafter"/>
</dbReference>
<organism evidence="5 6">
    <name type="scientific">Armillaria ostoyae</name>
    <name type="common">Armillaria root rot fungus</name>
    <dbReference type="NCBI Taxonomy" id="47428"/>
    <lineage>
        <taxon>Eukaryota</taxon>
        <taxon>Fungi</taxon>
        <taxon>Dikarya</taxon>
        <taxon>Basidiomycota</taxon>
        <taxon>Agaricomycotina</taxon>
        <taxon>Agaricomycetes</taxon>
        <taxon>Agaricomycetidae</taxon>
        <taxon>Agaricales</taxon>
        <taxon>Marasmiineae</taxon>
        <taxon>Physalacriaceae</taxon>
        <taxon>Armillaria</taxon>
    </lineage>
</organism>
<feature type="compositionally biased region" description="Pro residues" evidence="3">
    <location>
        <begin position="800"/>
        <end position="810"/>
    </location>
</feature>
<sequence length="816" mass="88198">MFTGLIEHLGTVSDIVVDAGGCTLTVTDSAPILVDCNIGDSIAVNGACLTVTEFDKTTSGGYFKVWLANETLERTDLGERLVGDQLNLERAMAPHVRFGGHFVQGHVDTTATIIDRSADGDSLRLSFELPEPSDSRPSLLPYLIPKGYVTIDGTSLTLTDEKITLSKKTIGAKVNIEVDMVGKYVEKSVSAALAGEGGQLRPLIEKVVADVLAKKAKQRRGANIVDSGNYRFRNCAYQAFLHFTTIAPYFLLDAAAVNFMDGEAKRKARHSKALQWQQRTIDELEICSPNTFGLASQKPVDSVSKTPIAPQGQGDQLSDSKFACAQAQDHQYRLEWGHTLGQPKARITAIRSNIRPLESNSTPSTPNIPYQPSTKPSSVSSGGSPHRRSASAISFTQNGSTLSLPLQTPYGSPSSDTFTDTDAIRGDGAPRIKSKITRLAKSHDLLSPSPPQPISRPANGRNRTPSISSGVSLSSTNASSTTPDYSLYPITTAVPAANPYRYGSVRIPSSTTNHHYQPFAPRDDSQINYSTTTFNAKVDPTTIPLPPQSPPTSAVSFSSRSSVSRSSRADSADSQHSASIKQNGANLRGGIEALLQLGAADDDDSDGDSYDEETDLEHQAERKVRAEAKSNRKIEDLEISNRSLLAINVTLEATKHRQAKEIRDLKRKLRESRLILPPQAFRQVMDKDDTEEEEDEGEDGDGEDVPPEAGDETYLHVKLLLDNLLQAAKQALETKPSDFETRSGAKVLSAEEVENWRDHEADPPGDGDIKTGANTPGRDGASIGDETFDSEDEVEALTMPSPPSSPPPPILVTRSP</sequence>
<dbReference type="Gene3D" id="2.40.30.20">
    <property type="match status" value="2"/>
</dbReference>
<keyword evidence="6" id="KW-1185">Reference proteome</keyword>
<dbReference type="CDD" id="cd00402">
    <property type="entry name" value="Riboflavin_synthase_like"/>
    <property type="match status" value="1"/>
</dbReference>
<feature type="region of interest" description="Disordered" evidence="3">
    <location>
        <begin position="353"/>
        <end position="486"/>
    </location>
</feature>
<evidence type="ECO:0000313" key="5">
    <source>
        <dbReference type="EMBL" id="SJL06130.1"/>
    </source>
</evidence>
<evidence type="ECO:0000259" key="4">
    <source>
        <dbReference type="PROSITE" id="PS51177"/>
    </source>
</evidence>
<evidence type="ECO:0000256" key="2">
    <source>
        <dbReference type="PROSITE-ProRule" id="PRU00524"/>
    </source>
</evidence>
<evidence type="ECO:0000256" key="3">
    <source>
        <dbReference type="SAM" id="MobiDB-lite"/>
    </source>
</evidence>
<evidence type="ECO:0000313" key="6">
    <source>
        <dbReference type="Proteomes" id="UP000219338"/>
    </source>
</evidence>
<feature type="compositionally biased region" description="Acidic residues" evidence="3">
    <location>
        <begin position="688"/>
        <end position="711"/>
    </location>
</feature>
<feature type="compositionally biased region" description="Basic and acidic residues" evidence="3">
    <location>
        <begin position="616"/>
        <end position="627"/>
    </location>
</feature>
<feature type="compositionally biased region" description="Polar residues" evidence="3">
    <location>
        <begin position="461"/>
        <end position="484"/>
    </location>
</feature>
<feature type="compositionally biased region" description="Polar residues" evidence="3">
    <location>
        <begin position="391"/>
        <end position="420"/>
    </location>
</feature>
<reference evidence="6" key="1">
    <citation type="journal article" date="2017" name="Nat. Ecol. Evol.">
        <title>Genome expansion and lineage-specific genetic innovations in the forest pathogenic fungi Armillaria.</title>
        <authorList>
            <person name="Sipos G."/>
            <person name="Prasanna A.N."/>
            <person name="Walter M.C."/>
            <person name="O'Connor E."/>
            <person name="Balint B."/>
            <person name="Krizsan K."/>
            <person name="Kiss B."/>
            <person name="Hess J."/>
            <person name="Varga T."/>
            <person name="Slot J."/>
            <person name="Riley R."/>
            <person name="Boka B."/>
            <person name="Rigling D."/>
            <person name="Barry K."/>
            <person name="Lee J."/>
            <person name="Mihaltcheva S."/>
            <person name="LaButti K."/>
            <person name="Lipzen A."/>
            <person name="Waldron R."/>
            <person name="Moloney N.M."/>
            <person name="Sperisen C."/>
            <person name="Kredics L."/>
            <person name="Vagvoelgyi C."/>
            <person name="Patrignani A."/>
            <person name="Fitzpatrick D."/>
            <person name="Nagy I."/>
            <person name="Doyle S."/>
            <person name="Anderson J.B."/>
            <person name="Grigoriev I.V."/>
            <person name="Gueldener U."/>
            <person name="Muensterkoetter M."/>
            <person name="Nagy L.G."/>
        </authorList>
    </citation>
    <scope>NUCLEOTIDE SEQUENCE [LARGE SCALE GENOMIC DNA]</scope>
    <source>
        <strain evidence="6">C18/9</strain>
    </source>
</reference>
<gene>
    <name evidence="5" type="ORF">ARMOST_09466</name>
</gene>
<dbReference type="InterPro" id="IPR001783">
    <property type="entry name" value="Lumazine-bd"/>
</dbReference>